<dbReference type="Pfam" id="PF13181">
    <property type="entry name" value="TPR_8"/>
    <property type="match status" value="1"/>
</dbReference>
<dbReference type="Gene3D" id="1.25.40.10">
    <property type="entry name" value="Tetratricopeptide repeat domain"/>
    <property type="match status" value="2"/>
</dbReference>
<evidence type="ECO:0000256" key="3">
    <source>
        <dbReference type="SAM" id="Phobius"/>
    </source>
</evidence>
<keyword evidence="5" id="KW-1185">Reference proteome</keyword>
<keyword evidence="3" id="KW-0812">Transmembrane</keyword>
<dbReference type="InterPro" id="IPR011990">
    <property type="entry name" value="TPR-like_helical_dom_sf"/>
</dbReference>
<keyword evidence="2" id="KW-0802">TPR repeat</keyword>
<reference evidence="5" key="1">
    <citation type="submission" date="2017-01" db="EMBL/GenBank/DDBJ databases">
        <authorList>
            <person name="Varghese N."/>
            <person name="Submissions S."/>
        </authorList>
    </citation>
    <scope>NUCLEOTIDE SEQUENCE [LARGE SCALE GENOMIC DNA]</scope>
    <source>
        <strain evidence="5">DSM 21054</strain>
    </source>
</reference>
<keyword evidence="3" id="KW-0472">Membrane</keyword>
<dbReference type="KEGG" id="fln:FLA_0300"/>
<dbReference type="AlphaFoldDB" id="A0A173M9U4"/>
<evidence type="ECO:0000313" key="4">
    <source>
        <dbReference type="EMBL" id="SIT30994.1"/>
    </source>
</evidence>
<dbReference type="SMART" id="SM00028">
    <property type="entry name" value="TPR"/>
    <property type="match status" value="5"/>
</dbReference>
<feature type="transmembrane region" description="Helical" evidence="3">
    <location>
        <begin position="224"/>
        <end position="245"/>
    </location>
</feature>
<feature type="transmembrane region" description="Helical" evidence="3">
    <location>
        <begin position="149"/>
        <end position="170"/>
    </location>
</feature>
<feature type="transmembrane region" description="Helical" evidence="3">
    <location>
        <begin position="127"/>
        <end position="143"/>
    </location>
</feature>
<keyword evidence="1" id="KW-0677">Repeat</keyword>
<dbReference type="SUPFAM" id="SSF48452">
    <property type="entry name" value="TPR-like"/>
    <property type="match status" value="1"/>
</dbReference>
<feature type="transmembrane region" description="Helical" evidence="3">
    <location>
        <begin position="177"/>
        <end position="204"/>
    </location>
</feature>
<dbReference type="STRING" id="477680.SAMN05421788_11043"/>
<dbReference type="Proteomes" id="UP000186917">
    <property type="component" value="Unassembled WGS sequence"/>
</dbReference>
<name>A0A173M9U4_9BACT</name>
<organism evidence="4 5">
    <name type="scientific">Filimonas lacunae</name>
    <dbReference type="NCBI Taxonomy" id="477680"/>
    <lineage>
        <taxon>Bacteria</taxon>
        <taxon>Pseudomonadati</taxon>
        <taxon>Bacteroidota</taxon>
        <taxon>Chitinophagia</taxon>
        <taxon>Chitinophagales</taxon>
        <taxon>Chitinophagaceae</taxon>
        <taxon>Filimonas</taxon>
    </lineage>
</organism>
<dbReference type="RefSeq" id="WP_144264136.1">
    <property type="nucleotide sequence ID" value="NZ_AP017422.1"/>
</dbReference>
<gene>
    <name evidence="4" type="ORF">SAMN05421788_11043</name>
</gene>
<evidence type="ECO:0000256" key="2">
    <source>
        <dbReference type="ARBA" id="ARBA00022803"/>
    </source>
</evidence>
<evidence type="ECO:0000256" key="1">
    <source>
        <dbReference type="ARBA" id="ARBA00022737"/>
    </source>
</evidence>
<feature type="transmembrane region" description="Helical" evidence="3">
    <location>
        <begin position="265"/>
        <end position="286"/>
    </location>
</feature>
<dbReference type="InterPro" id="IPR019734">
    <property type="entry name" value="TPR_rpt"/>
</dbReference>
<feature type="transmembrane region" description="Helical" evidence="3">
    <location>
        <begin position="301"/>
        <end position="320"/>
    </location>
</feature>
<sequence length="648" mass="73481">MKRIYPCFPLIIVLFAAILTYANHFHNSFHFDDSHTIENNLSIRRLQNIPSFFTDATTMSTLPSNQSYRPLLTTSTAIDFYLGGKPSPDPYMFHITNFILFSLIGILLYAFLIFFLNQAQQHALNKWVAVITTGWFLLHAANAETVNYIIARSDIMSTLFIIAAFICYVYSAICRKYYLYLVPVLLGLLSKEQAVMFIPLFLLYKLLFEQNLPVNSWWKGRKQVINVVFKNLVPVTVTVIVFLFVRHMTSSTWTPGGANKWQYILTQPFVIFHYCYNFLFPVNLVADTDWTVINSYSDDRVIAGTLFVLVLVMLIIKTSVKTTTRPIAFGIAWFLLALAPTSLLPFAEVLNDHRTFFPYIGLFLACAALAQQTLPALMQTQYPARKWVALAACMLALTLHAFATRERNKVWATEESLWKENTVKAPGNGRGWMNYGVALMSKGDFHTAEYCFIKTTQLWPYYSRAYTNLGIVKQYSNAPAEAEAYFKKAISLDNRVPSTYGLYARFLTMQGRFSDADVLISQGLALSPHDEVLLKTKEANTAALVQSTHTSANKAPAQPAHAKTPEDYINISLKAYNNGNYLQCIEAAQEALKLHPGYDIAYNNICAAYNRLKQYDKAIEAANQGLRFNNNNIYLKGNLAEAYKLKNQ</sequence>
<dbReference type="InterPro" id="IPR052346">
    <property type="entry name" value="O-mannosyl-transferase_TMTC"/>
</dbReference>
<feature type="transmembrane region" description="Helical" evidence="3">
    <location>
        <begin position="327"/>
        <end position="344"/>
    </location>
</feature>
<feature type="transmembrane region" description="Helical" evidence="3">
    <location>
        <begin position="356"/>
        <end position="375"/>
    </location>
</feature>
<proteinExistence type="predicted"/>
<dbReference type="EMBL" id="FTOR01000010">
    <property type="protein sequence ID" value="SIT30994.1"/>
    <property type="molecule type" value="Genomic_DNA"/>
</dbReference>
<keyword evidence="3" id="KW-1133">Transmembrane helix</keyword>
<protein>
    <submittedName>
        <fullName evidence="4">Tetratricopeptide repeat-containing protein</fullName>
    </submittedName>
</protein>
<evidence type="ECO:0000313" key="5">
    <source>
        <dbReference type="Proteomes" id="UP000186917"/>
    </source>
</evidence>
<dbReference type="PANTHER" id="PTHR44227:SF3">
    <property type="entry name" value="PROTEIN O-MANNOSYL-TRANSFERASE TMTC4"/>
    <property type="match status" value="1"/>
</dbReference>
<dbReference type="OrthoDB" id="629822at2"/>
<accession>A0A173M9U4</accession>
<feature type="transmembrane region" description="Helical" evidence="3">
    <location>
        <begin position="91"/>
        <end position="115"/>
    </location>
</feature>
<feature type="transmembrane region" description="Helical" evidence="3">
    <location>
        <begin position="387"/>
        <end position="403"/>
    </location>
</feature>
<dbReference type="PANTHER" id="PTHR44227">
    <property type="match status" value="1"/>
</dbReference>